<dbReference type="RefSeq" id="WP_041501918.1">
    <property type="nucleotide sequence ID" value="NZ_JPIT01000006.1"/>
</dbReference>
<dbReference type="Proteomes" id="UP000031980">
    <property type="component" value="Unassembled WGS sequence"/>
</dbReference>
<dbReference type="Pfam" id="PF01694">
    <property type="entry name" value="Rhomboid"/>
    <property type="match status" value="1"/>
</dbReference>
<keyword evidence="3 5" id="KW-1133">Transmembrane helix</keyword>
<feature type="domain" description="Peptidase S54 rhomboid" evidence="6">
    <location>
        <begin position="38"/>
        <end position="184"/>
    </location>
</feature>
<evidence type="ECO:0000256" key="4">
    <source>
        <dbReference type="ARBA" id="ARBA00023136"/>
    </source>
</evidence>
<evidence type="ECO:0000259" key="6">
    <source>
        <dbReference type="Pfam" id="PF01694"/>
    </source>
</evidence>
<keyword evidence="4 5" id="KW-0472">Membrane</keyword>
<feature type="transmembrane region" description="Helical" evidence="5">
    <location>
        <begin position="134"/>
        <end position="154"/>
    </location>
</feature>
<evidence type="ECO:0000256" key="5">
    <source>
        <dbReference type="SAM" id="Phobius"/>
    </source>
</evidence>
<dbReference type="GO" id="GO:0016020">
    <property type="term" value="C:membrane"/>
    <property type="evidence" value="ECO:0007669"/>
    <property type="project" value="UniProtKB-SubCell"/>
</dbReference>
<feature type="transmembrane region" description="Helical" evidence="5">
    <location>
        <begin position="175"/>
        <end position="193"/>
    </location>
</feature>
<protein>
    <submittedName>
        <fullName evidence="7">Rhomboid family membrane protein</fullName>
    </submittedName>
</protein>
<evidence type="ECO:0000313" key="10">
    <source>
        <dbReference type="Proteomes" id="UP000031980"/>
    </source>
</evidence>
<comment type="subcellular location">
    <subcellularLocation>
        <location evidence="1">Membrane</location>
        <topology evidence="1">Multi-pass membrane protein</topology>
    </subcellularLocation>
</comment>
<organism evidence="7 10">
    <name type="scientific">Sanguibacteroides justesenii</name>
    <dbReference type="NCBI Taxonomy" id="1547597"/>
    <lineage>
        <taxon>Bacteria</taxon>
        <taxon>Pseudomonadati</taxon>
        <taxon>Bacteroidota</taxon>
        <taxon>Bacteroidia</taxon>
        <taxon>Bacteroidales</taxon>
        <taxon>Porphyromonadaceae</taxon>
        <taxon>Sanguibacteroides</taxon>
    </lineage>
</organism>
<keyword evidence="10" id="KW-1185">Reference proteome</keyword>
<reference evidence="7 10" key="1">
    <citation type="submission" date="2014-07" db="EMBL/GenBank/DDBJ databases">
        <title>Porphyromonadaceae bacterium OUH 308042 = ATCC BAA-2681 = DSM 28342 draft genome.</title>
        <authorList>
            <person name="Sydenham T.V."/>
            <person name="Hasman H."/>
            <person name="Justensen U.S."/>
        </authorList>
    </citation>
    <scope>NUCLEOTIDE SEQUENCE [LARGE SCALE GENOMIC DNA]</scope>
    <source>
        <strain evidence="7 10">OUH 308042</strain>
    </source>
</reference>
<dbReference type="EMBL" id="JPIU01000036">
    <property type="protein sequence ID" value="KIO46063.1"/>
    <property type="molecule type" value="Genomic_DNA"/>
</dbReference>
<evidence type="ECO:0000256" key="1">
    <source>
        <dbReference type="ARBA" id="ARBA00004141"/>
    </source>
</evidence>
<comment type="caution">
    <text evidence="7">The sequence shown here is derived from an EMBL/GenBank/DDBJ whole genome shotgun (WGS) entry which is preliminary data.</text>
</comment>
<dbReference type="InterPro" id="IPR035952">
    <property type="entry name" value="Rhomboid-like_sf"/>
</dbReference>
<dbReference type="OrthoDB" id="9807874at2"/>
<dbReference type="GO" id="GO:0004252">
    <property type="term" value="F:serine-type endopeptidase activity"/>
    <property type="evidence" value="ECO:0007669"/>
    <property type="project" value="InterPro"/>
</dbReference>
<dbReference type="Proteomes" id="UP000031937">
    <property type="component" value="Unassembled WGS sequence"/>
</dbReference>
<keyword evidence="2 5" id="KW-0812">Transmembrane</keyword>
<dbReference type="AlphaFoldDB" id="A0A0C3MHK5"/>
<dbReference type="SUPFAM" id="SSF144091">
    <property type="entry name" value="Rhomboid-like"/>
    <property type="match status" value="1"/>
</dbReference>
<evidence type="ECO:0000313" key="7">
    <source>
        <dbReference type="EMBL" id="KIO46063.1"/>
    </source>
</evidence>
<name>A0A0C3MHK5_9PORP</name>
<dbReference type="PANTHER" id="PTHR43066:SF5">
    <property type="entry name" value="RHOMBOID-LIKE PROTEIN 11, CHLOROPLASTIC-RELATED"/>
    <property type="match status" value="1"/>
</dbReference>
<accession>A0A0C3MHK5</accession>
<gene>
    <name evidence="7" type="ORF">BA92_03055</name>
    <name evidence="8" type="ORF">IE90_00255</name>
</gene>
<evidence type="ECO:0000256" key="3">
    <source>
        <dbReference type="ARBA" id="ARBA00022989"/>
    </source>
</evidence>
<feature type="transmembrane region" description="Helical" evidence="5">
    <location>
        <begin position="108"/>
        <end position="128"/>
    </location>
</feature>
<dbReference type="EMBL" id="JPIT01000006">
    <property type="protein sequence ID" value="KIO47438.1"/>
    <property type="molecule type" value="Genomic_DNA"/>
</dbReference>
<dbReference type="PANTHER" id="PTHR43066">
    <property type="entry name" value="RHOMBOID-RELATED PROTEIN"/>
    <property type="match status" value="1"/>
</dbReference>
<sequence>MLTLLIIIATVVVSMACFNNHQLFDKLAFSAYRVIRAKEWYRLITHGFVHADWVHLFVNMFTFYSFGSYLEQWFAVNGFGSISYLLLYFGGMIAASVYDLFKYNKNPYYSSIGASGAVSAVLFAAIFLNPWDKIYFFAILPIPGILFGFLYLFYCQYMAKRDSDNINHNAHFYGAVYGFIFPILVEPALWHQFVQNLLGR</sequence>
<feature type="transmembrane region" description="Helical" evidence="5">
    <location>
        <begin position="82"/>
        <end position="101"/>
    </location>
</feature>
<dbReference type="InterPro" id="IPR022764">
    <property type="entry name" value="Peptidase_S54_rhomboid_dom"/>
</dbReference>
<reference evidence="8 9" key="2">
    <citation type="submission" date="2014-07" db="EMBL/GenBank/DDBJ databases">
        <title>Porphyromonadaceae bacterium OUH 334697 = ATCC BAA-2682 = DSM 28341 draft genome.</title>
        <authorList>
            <person name="Sydenham T.V."/>
            <person name="Hasman H."/>
            <person name="Justesen U.S."/>
        </authorList>
    </citation>
    <scope>NUCLEOTIDE SEQUENCE [LARGE SCALE GENOMIC DNA]</scope>
    <source>
        <strain evidence="8 9">OUH 334697</strain>
    </source>
</reference>
<evidence type="ECO:0000313" key="8">
    <source>
        <dbReference type="EMBL" id="KIO47438.1"/>
    </source>
</evidence>
<proteinExistence type="predicted"/>
<evidence type="ECO:0000313" key="9">
    <source>
        <dbReference type="Proteomes" id="UP000031937"/>
    </source>
</evidence>
<dbReference type="Gene3D" id="1.20.1540.10">
    <property type="entry name" value="Rhomboid-like"/>
    <property type="match status" value="1"/>
</dbReference>
<evidence type="ECO:0000256" key="2">
    <source>
        <dbReference type="ARBA" id="ARBA00022692"/>
    </source>
</evidence>